<dbReference type="PANTHER" id="PTHR35562:SF2">
    <property type="entry name" value="DNA ENDONUCLEASE SMRA-RELATED"/>
    <property type="match status" value="1"/>
</dbReference>
<dbReference type="Proteomes" id="UP001243757">
    <property type="component" value="Unassembled WGS sequence"/>
</dbReference>
<dbReference type="Gene3D" id="3.30.1370.110">
    <property type="match status" value="1"/>
</dbReference>
<evidence type="ECO:0000259" key="2">
    <source>
        <dbReference type="PROSITE" id="PS50828"/>
    </source>
</evidence>
<dbReference type="PANTHER" id="PTHR35562">
    <property type="entry name" value="DNA ENDONUCLEASE SMRA-RELATED"/>
    <property type="match status" value="1"/>
</dbReference>
<dbReference type="RefSeq" id="WP_284480657.1">
    <property type="nucleotide sequence ID" value="NZ_JASNJD010000005.1"/>
</dbReference>
<evidence type="ECO:0000256" key="1">
    <source>
        <dbReference type="SAM" id="MobiDB-lite"/>
    </source>
</evidence>
<dbReference type="PROSITE" id="PS50828">
    <property type="entry name" value="SMR"/>
    <property type="match status" value="1"/>
</dbReference>
<comment type="caution">
    <text evidence="3">The sequence shown here is derived from an EMBL/GenBank/DDBJ whole genome shotgun (WGS) entry which is preliminary data.</text>
</comment>
<proteinExistence type="predicted"/>
<dbReference type="Pfam" id="PF01713">
    <property type="entry name" value="Smr"/>
    <property type="match status" value="1"/>
</dbReference>
<evidence type="ECO:0000313" key="4">
    <source>
        <dbReference type="Proteomes" id="UP001243757"/>
    </source>
</evidence>
<feature type="compositionally biased region" description="Basic and acidic residues" evidence="1">
    <location>
        <begin position="21"/>
        <end position="34"/>
    </location>
</feature>
<reference evidence="3 4" key="1">
    <citation type="submission" date="2023-05" db="EMBL/GenBank/DDBJ databases">
        <title>Pseudodonghicola sp. nov.</title>
        <authorList>
            <person name="Huang J."/>
        </authorList>
    </citation>
    <scope>NUCLEOTIDE SEQUENCE [LARGE SCALE GENOMIC DNA]</scope>
    <source>
        <strain evidence="3 4">IC7</strain>
    </source>
</reference>
<feature type="domain" description="Smr" evidence="2">
    <location>
        <begin position="107"/>
        <end position="197"/>
    </location>
</feature>
<sequence length="200" mass="22409">MARRRISAEDLELWRRVTAKAERMHPADRAEHPKPPAAKPKIKSVPQTPAVDHRFEPFRLGQTSLGGGLRHDLKPALADRLAGQPVKMDHKAFTRMKRGKLSPEARIDLHGMRLDRAHPSLTRFILSSHASGRRLVLVITGKGKRAKDDGPIPTPRGVLKHNVPQWLTMPPLSQVVLQVTPAHISHGGEGAYYVYLRRSR</sequence>
<dbReference type="InterPro" id="IPR002625">
    <property type="entry name" value="Smr_dom"/>
</dbReference>
<protein>
    <submittedName>
        <fullName evidence="3">Smr/MutS family protein</fullName>
    </submittedName>
</protein>
<organism evidence="3 4">
    <name type="scientific">Pseudodonghicola flavimaris</name>
    <dbReference type="NCBI Taxonomy" id="3050036"/>
    <lineage>
        <taxon>Bacteria</taxon>
        <taxon>Pseudomonadati</taxon>
        <taxon>Pseudomonadota</taxon>
        <taxon>Alphaproteobacteria</taxon>
        <taxon>Rhodobacterales</taxon>
        <taxon>Paracoccaceae</taxon>
        <taxon>Pseudodonghicola</taxon>
    </lineage>
</organism>
<feature type="region of interest" description="Disordered" evidence="1">
    <location>
        <begin position="21"/>
        <end position="45"/>
    </location>
</feature>
<accession>A0ABT7EZS3</accession>
<dbReference type="SUPFAM" id="SSF160443">
    <property type="entry name" value="SMR domain-like"/>
    <property type="match status" value="1"/>
</dbReference>
<keyword evidence="4" id="KW-1185">Reference proteome</keyword>
<gene>
    <name evidence="3" type="ORF">QO033_09165</name>
</gene>
<evidence type="ECO:0000313" key="3">
    <source>
        <dbReference type="EMBL" id="MDK3017845.1"/>
    </source>
</evidence>
<name>A0ABT7EZS3_9RHOB</name>
<dbReference type="InterPro" id="IPR036063">
    <property type="entry name" value="Smr_dom_sf"/>
</dbReference>
<dbReference type="EMBL" id="JASNJD010000005">
    <property type="protein sequence ID" value="MDK3017845.1"/>
    <property type="molecule type" value="Genomic_DNA"/>
</dbReference>